<keyword evidence="6 22" id="KW-0812">Transmembrane</keyword>
<organism evidence="26 27">
    <name type="scientific">Pygocentrus nattereri</name>
    <name type="common">Red-bellied piranha</name>
    <dbReference type="NCBI Taxonomy" id="42514"/>
    <lineage>
        <taxon>Eukaryota</taxon>
        <taxon>Metazoa</taxon>
        <taxon>Chordata</taxon>
        <taxon>Craniata</taxon>
        <taxon>Vertebrata</taxon>
        <taxon>Euteleostomi</taxon>
        <taxon>Actinopterygii</taxon>
        <taxon>Neopterygii</taxon>
        <taxon>Teleostei</taxon>
        <taxon>Ostariophysi</taxon>
        <taxon>Characiformes</taxon>
        <taxon>Characoidei</taxon>
        <taxon>Pygocentrus</taxon>
    </lineage>
</organism>
<evidence type="ECO:0000256" key="3">
    <source>
        <dbReference type="ARBA" id="ARBA00006939"/>
    </source>
</evidence>
<evidence type="ECO:0000259" key="24">
    <source>
        <dbReference type="Pfam" id="PF18292"/>
    </source>
</evidence>
<dbReference type="Pfam" id="PF02535">
    <property type="entry name" value="Zip"/>
    <property type="match status" value="1"/>
</dbReference>
<accession>A0A3B4E4D3</accession>
<evidence type="ECO:0000256" key="14">
    <source>
        <dbReference type="ARBA" id="ARBA00023065"/>
    </source>
</evidence>
<evidence type="ECO:0000256" key="5">
    <source>
        <dbReference type="ARBA" id="ARBA00022475"/>
    </source>
</evidence>
<evidence type="ECO:0000259" key="25">
    <source>
        <dbReference type="Pfam" id="PF21116"/>
    </source>
</evidence>
<feature type="region of interest" description="Disordered" evidence="21">
    <location>
        <begin position="258"/>
        <end position="282"/>
    </location>
</feature>
<dbReference type="Ensembl" id="ENSPNAT00000018830.2">
    <property type="protein sequence ID" value="ENSPNAP00000030615.2"/>
    <property type="gene ID" value="ENSPNAG00000017486.2"/>
</dbReference>
<evidence type="ECO:0000256" key="20">
    <source>
        <dbReference type="ARBA" id="ARBA00055808"/>
    </source>
</evidence>
<dbReference type="InterPro" id="IPR041137">
    <property type="entry name" value="ZIP4_N"/>
</dbReference>
<keyword evidence="10" id="KW-0862">Zinc</keyword>
<dbReference type="GO" id="GO:0055038">
    <property type="term" value="C:recycling endosome membrane"/>
    <property type="evidence" value="ECO:0007669"/>
    <property type="project" value="UniProtKB-SubCell"/>
</dbReference>
<evidence type="ECO:0000256" key="23">
    <source>
        <dbReference type="SAM" id="SignalP"/>
    </source>
</evidence>
<feature type="transmembrane region" description="Helical" evidence="22">
    <location>
        <begin position="434"/>
        <end position="452"/>
    </location>
</feature>
<sequence length="677" mass="74918">MENRSRAFLGFLICLACCSESYGARLDAYGKVVSLLSPGEDDLSESAVRSFFKLLEKRVQWADVSCEKSLLEENIGQLVSNYTSSSGLQVEGFFKVAAACCLFLSSPSNTCMAIHEGRWAQETDHFIQSILAHSDHGDSHEEGVSLGTEGLEELLHDMGEYYLPDRHDEPCLSLTDILQESNMTDKHHQDADPHTNLDTVLGIIIYHVLRGDCLMAHSLPDKEFFMDYIFSHFSSGNITVTDLNNLMNALNLGHLRGNSDHDHDHDHDHSQEVHDGGEGLRHSHEESLLSNSSWDRMCFSAQELLRIYQLNSSGLSRDQFTQLSPALIQQLLSKACVETSPTTDPTNNSLSITERYVYATLANIVICLVAMFGIVVLLCTSCSNLFQICIQFCISLAVGSLTGDALLHLLPTFLGLHVHGQGRSDGHDHSEENLTYIFKLLVVLGGIYYFFLMEKIFSIISRKNSEPHHHGEEGDPHHCDHGKVLQMYQREKKNKLSTSQADLVDGENNVKSFPEAAPRTREQKLLPYMITISDGIHNFADGLAMGAAFSLSWRSGLATSLAVLCHELPHELGDFAVLLHCGVSVKKALLLNVGSALTSFIGLYIALSVSTDTVAKEWIAAVTTGLFLYVGLADMLPSMIHADSKRPWLMFALQNLGLLTGWGILLLLSFFEDKIGV</sequence>
<dbReference type="GO" id="GO:0140410">
    <property type="term" value="F:monoatomic cation:bicarbonate symporter activity"/>
    <property type="evidence" value="ECO:0007669"/>
    <property type="project" value="TreeGrafter"/>
</dbReference>
<evidence type="ECO:0000256" key="12">
    <source>
        <dbReference type="ARBA" id="ARBA00022906"/>
    </source>
</evidence>
<dbReference type="PANTHER" id="PTHR12191:SF21">
    <property type="entry name" value="ZINC TRANSPORTER ZIP4"/>
    <property type="match status" value="1"/>
</dbReference>
<evidence type="ECO:0000256" key="2">
    <source>
        <dbReference type="ARBA" id="ARBA00004424"/>
    </source>
</evidence>
<dbReference type="GO" id="GO:0071578">
    <property type="term" value="P:zinc ion import across plasma membrane"/>
    <property type="evidence" value="ECO:0007669"/>
    <property type="project" value="TreeGrafter"/>
</dbReference>
<comment type="similarity">
    <text evidence="3">Belongs to the ZIP transporter (TC 2.A.5) family.</text>
</comment>
<name>A0A3B4E4D3_PYGNA</name>
<dbReference type="InterPro" id="IPR050799">
    <property type="entry name" value="ZIP_Transporter"/>
</dbReference>
<evidence type="ECO:0000256" key="17">
    <source>
        <dbReference type="ARBA" id="ARBA00039394"/>
    </source>
</evidence>
<dbReference type="GO" id="GO:0046872">
    <property type="term" value="F:metal ion binding"/>
    <property type="evidence" value="ECO:0007669"/>
    <property type="project" value="UniProtKB-KW"/>
</dbReference>
<dbReference type="Pfam" id="PF18292">
    <property type="entry name" value="ZIP4_domain"/>
    <property type="match status" value="1"/>
</dbReference>
<evidence type="ECO:0000256" key="1">
    <source>
        <dbReference type="ARBA" id="ARBA00004195"/>
    </source>
</evidence>
<evidence type="ECO:0000256" key="13">
    <source>
        <dbReference type="ARBA" id="ARBA00022989"/>
    </source>
</evidence>
<evidence type="ECO:0000256" key="11">
    <source>
        <dbReference type="ARBA" id="ARBA00022843"/>
    </source>
</evidence>
<evidence type="ECO:0000256" key="10">
    <source>
        <dbReference type="ARBA" id="ARBA00022833"/>
    </source>
</evidence>
<evidence type="ECO:0000256" key="22">
    <source>
        <dbReference type="SAM" id="Phobius"/>
    </source>
</evidence>
<comment type="subcellular location">
    <subcellularLocation>
        <location evidence="2">Apical cell membrane</location>
        <topology evidence="2">Multi-pass membrane protein</topology>
    </subcellularLocation>
    <subcellularLocation>
        <location evidence="1">Recycling endosome membrane</location>
        <topology evidence="1">Multi-pass membrane protein</topology>
    </subcellularLocation>
</comment>
<evidence type="ECO:0000313" key="27">
    <source>
        <dbReference type="Proteomes" id="UP001501920"/>
    </source>
</evidence>
<keyword evidence="7" id="KW-0479">Metal-binding</keyword>
<dbReference type="AlphaFoldDB" id="A0A3B4E4D3"/>
<evidence type="ECO:0000256" key="16">
    <source>
        <dbReference type="ARBA" id="ARBA00034634"/>
    </source>
</evidence>
<gene>
    <name evidence="26" type="primary">SLC39A12</name>
</gene>
<comment type="function">
    <text evidence="20">Selective transporter that mediates the uptake of Zn(2+). Plays an essential role for dietary zinc uptake from small intestine. The Zn(2+) uniporter activity is regulated by zinc availability. Also exhibits polyspecific binding and transport of Cu(2+), Cd(2+) and possibly Ni(2+) but at higher concentrations.</text>
</comment>
<evidence type="ECO:0000256" key="6">
    <source>
        <dbReference type="ARBA" id="ARBA00022692"/>
    </source>
</evidence>
<keyword evidence="11" id="KW-0832">Ubl conjugation</keyword>
<evidence type="ECO:0000256" key="4">
    <source>
        <dbReference type="ARBA" id="ARBA00022448"/>
    </source>
</evidence>
<proteinExistence type="inferred from homology"/>
<keyword evidence="8 23" id="KW-0732">Signal</keyword>
<dbReference type="GO" id="GO:0016324">
    <property type="term" value="C:apical plasma membrane"/>
    <property type="evidence" value="ECO:0007669"/>
    <property type="project" value="UniProtKB-SubCell"/>
</dbReference>
<evidence type="ECO:0000256" key="18">
    <source>
        <dbReference type="ARBA" id="ARBA00041703"/>
    </source>
</evidence>
<feature type="signal peptide" evidence="23">
    <location>
        <begin position="1"/>
        <end position="23"/>
    </location>
</feature>
<keyword evidence="15 22" id="KW-0472">Membrane</keyword>
<keyword evidence="12" id="KW-0864">Zinc transport</keyword>
<keyword evidence="9" id="KW-0967">Endosome</keyword>
<protein>
    <recommendedName>
        <fullName evidence="17">Zinc transporter ZIP4</fullName>
    </recommendedName>
    <alternativeName>
        <fullName evidence="19">Solute carrier family 39 member 4</fullName>
    </alternativeName>
    <alternativeName>
        <fullName evidence="18">Zrt- and Irt-like protein 4</fullName>
    </alternativeName>
</protein>
<dbReference type="PANTHER" id="PTHR12191">
    <property type="entry name" value="SOLUTE CARRIER FAMILY 39"/>
    <property type="match status" value="1"/>
</dbReference>
<dbReference type="InterPro" id="IPR049406">
    <property type="entry name" value="ZIP4_12_EF-hand"/>
</dbReference>
<keyword evidence="5" id="KW-1003">Cell membrane</keyword>
<reference evidence="26 27" key="1">
    <citation type="submission" date="2020-10" db="EMBL/GenBank/DDBJ databases">
        <title>Pygocentrus nattereri (red-bellied piranha) genome, fPygNat1, primary haplotype.</title>
        <authorList>
            <person name="Myers G."/>
            <person name="Meyer A."/>
            <person name="Karagic N."/>
            <person name="Pippel M."/>
            <person name="Winkler S."/>
            <person name="Tracey A."/>
            <person name="Wood J."/>
            <person name="Formenti G."/>
            <person name="Howe K."/>
            <person name="Fedrigo O."/>
            <person name="Jarvis E.D."/>
        </authorList>
    </citation>
    <scope>NUCLEOTIDE SEQUENCE [LARGE SCALE GENOMIC DNA]</scope>
</reference>
<evidence type="ECO:0000256" key="7">
    <source>
        <dbReference type="ARBA" id="ARBA00022723"/>
    </source>
</evidence>
<dbReference type="GO" id="GO:0030003">
    <property type="term" value="P:intracellular monoatomic cation homeostasis"/>
    <property type="evidence" value="ECO:0007669"/>
    <property type="project" value="TreeGrafter"/>
</dbReference>
<evidence type="ECO:0000313" key="26">
    <source>
        <dbReference type="Ensembl" id="ENSPNAP00000030615.2"/>
    </source>
</evidence>
<evidence type="ECO:0000256" key="21">
    <source>
        <dbReference type="SAM" id="MobiDB-lite"/>
    </source>
</evidence>
<dbReference type="GO" id="GO:0005385">
    <property type="term" value="F:zinc ion transmembrane transporter activity"/>
    <property type="evidence" value="ECO:0007669"/>
    <property type="project" value="TreeGrafter"/>
</dbReference>
<evidence type="ECO:0000256" key="15">
    <source>
        <dbReference type="ARBA" id="ARBA00023136"/>
    </source>
</evidence>
<feature type="transmembrane region" description="Helical" evidence="22">
    <location>
        <begin position="356"/>
        <end position="380"/>
    </location>
</feature>
<dbReference type="Proteomes" id="UP001501920">
    <property type="component" value="Chromosome 1"/>
</dbReference>
<feature type="transmembrane region" description="Helical" evidence="22">
    <location>
        <begin position="588"/>
        <end position="606"/>
    </location>
</feature>
<dbReference type="STRING" id="42514.ENSPNAP00000030615"/>
<feature type="domain" description="Zinc transporter ZIP4/12 EF-hand" evidence="25">
    <location>
        <begin position="223"/>
        <end position="335"/>
    </location>
</feature>
<dbReference type="Pfam" id="PF21116">
    <property type="entry name" value="EF-hand_Zip"/>
    <property type="match status" value="1"/>
</dbReference>
<keyword evidence="14" id="KW-0406">Ion transport</keyword>
<evidence type="ECO:0000256" key="19">
    <source>
        <dbReference type="ARBA" id="ARBA00042777"/>
    </source>
</evidence>
<feature type="transmembrane region" description="Helical" evidence="22">
    <location>
        <begin position="618"/>
        <end position="636"/>
    </location>
</feature>
<evidence type="ECO:0000256" key="9">
    <source>
        <dbReference type="ARBA" id="ARBA00022753"/>
    </source>
</evidence>
<evidence type="ECO:0000256" key="8">
    <source>
        <dbReference type="ARBA" id="ARBA00022729"/>
    </source>
</evidence>
<feature type="transmembrane region" description="Helical" evidence="22">
    <location>
        <begin position="648"/>
        <end position="671"/>
    </location>
</feature>
<reference evidence="26" key="3">
    <citation type="submission" date="2025-09" db="UniProtKB">
        <authorList>
            <consortium name="Ensembl"/>
        </authorList>
    </citation>
    <scope>IDENTIFICATION</scope>
</reference>
<feature type="chain" id="PRO_5043657962" description="Zinc transporter ZIP4" evidence="23">
    <location>
        <begin position="24"/>
        <end position="677"/>
    </location>
</feature>
<reference evidence="26" key="2">
    <citation type="submission" date="2025-08" db="UniProtKB">
        <authorList>
            <consortium name="Ensembl"/>
        </authorList>
    </citation>
    <scope>IDENTIFICATION</scope>
</reference>
<feature type="transmembrane region" description="Helical" evidence="22">
    <location>
        <begin position="392"/>
        <end position="414"/>
    </location>
</feature>
<comment type="catalytic activity">
    <reaction evidence="16">
        <text>Zn(2+)(in) = Zn(2+)(out)</text>
        <dbReference type="Rhea" id="RHEA:29351"/>
        <dbReference type="ChEBI" id="CHEBI:29105"/>
    </reaction>
</comment>
<keyword evidence="13 22" id="KW-1133">Transmembrane helix</keyword>
<keyword evidence="27" id="KW-1185">Reference proteome</keyword>
<feature type="domain" description="Zinc transporter ZIP4 N-terminal" evidence="24">
    <location>
        <begin position="50"/>
        <end position="214"/>
    </location>
</feature>
<keyword evidence="4" id="KW-0813">Transport</keyword>
<dbReference type="InterPro" id="IPR003689">
    <property type="entry name" value="ZIP"/>
</dbReference>
<dbReference type="GeneTree" id="ENSGT00940000160042"/>
<dbReference type="OrthoDB" id="200954at2759"/>